<dbReference type="EMBL" id="KB467831">
    <property type="protein sequence ID" value="PCH33996.1"/>
    <property type="molecule type" value="Genomic_DNA"/>
</dbReference>
<dbReference type="PROSITE" id="PS50850">
    <property type="entry name" value="MFS"/>
    <property type="match status" value="1"/>
</dbReference>
<feature type="transmembrane region" description="Helical" evidence="7">
    <location>
        <begin position="491"/>
        <end position="512"/>
    </location>
</feature>
<dbReference type="PANTHER" id="PTHR23502:SF51">
    <property type="entry name" value="QUINIDINE RESISTANCE PROTEIN 1-RELATED"/>
    <property type="match status" value="1"/>
</dbReference>
<feature type="transmembrane region" description="Helical" evidence="7">
    <location>
        <begin position="464"/>
        <end position="485"/>
    </location>
</feature>
<dbReference type="Pfam" id="PF07690">
    <property type="entry name" value="MFS_1"/>
    <property type="match status" value="1"/>
</dbReference>
<keyword evidence="10" id="KW-1185">Reference proteome</keyword>
<feature type="transmembrane region" description="Helical" evidence="7">
    <location>
        <begin position="185"/>
        <end position="204"/>
    </location>
</feature>
<dbReference type="FunFam" id="1.20.1720.10:FF:000009">
    <property type="entry name" value="MFS multidrug transporter"/>
    <property type="match status" value="1"/>
</dbReference>
<feature type="domain" description="Major facilitator superfamily (MFS) profile" evidence="8">
    <location>
        <begin position="59"/>
        <end position="514"/>
    </location>
</feature>
<feature type="transmembrane region" description="Helical" evidence="7">
    <location>
        <begin position="125"/>
        <end position="143"/>
    </location>
</feature>
<evidence type="ECO:0000256" key="2">
    <source>
        <dbReference type="ARBA" id="ARBA00022448"/>
    </source>
</evidence>
<accession>A0A2H3IVJ9</accession>
<evidence type="ECO:0000313" key="10">
    <source>
        <dbReference type="Proteomes" id="UP000218811"/>
    </source>
</evidence>
<gene>
    <name evidence="9" type="ORF">WOLCODRAFT_141909</name>
</gene>
<dbReference type="InterPro" id="IPR036259">
    <property type="entry name" value="MFS_trans_sf"/>
</dbReference>
<dbReference type="PRINTS" id="PR01036">
    <property type="entry name" value="TCRTETB"/>
</dbReference>
<evidence type="ECO:0000256" key="7">
    <source>
        <dbReference type="SAM" id="Phobius"/>
    </source>
</evidence>
<evidence type="ECO:0000256" key="4">
    <source>
        <dbReference type="ARBA" id="ARBA00022989"/>
    </source>
</evidence>
<dbReference type="FunFam" id="1.20.1250.20:FF:000172">
    <property type="entry name" value="MFS multidrug resistance transporter"/>
    <property type="match status" value="1"/>
</dbReference>
<dbReference type="GO" id="GO:0005886">
    <property type="term" value="C:plasma membrane"/>
    <property type="evidence" value="ECO:0007669"/>
    <property type="project" value="TreeGrafter"/>
</dbReference>
<feature type="transmembrane region" description="Helical" evidence="7">
    <location>
        <begin position="57"/>
        <end position="80"/>
    </location>
</feature>
<keyword evidence="2" id="KW-0813">Transport</keyword>
<dbReference type="GO" id="GO:0015137">
    <property type="term" value="F:citrate transmembrane transporter activity"/>
    <property type="evidence" value="ECO:0007669"/>
    <property type="project" value="UniProtKB-ARBA"/>
</dbReference>
<keyword evidence="6" id="KW-0325">Glycoprotein</keyword>
<evidence type="ECO:0000256" key="1">
    <source>
        <dbReference type="ARBA" id="ARBA00004141"/>
    </source>
</evidence>
<proteinExistence type="predicted"/>
<keyword evidence="5 7" id="KW-0472">Membrane</keyword>
<evidence type="ECO:0000313" key="9">
    <source>
        <dbReference type="EMBL" id="PCH33996.1"/>
    </source>
</evidence>
<feature type="transmembrane region" description="Helical" evidence="7">
    <location>
        <begin position="216"/>
        <end position="235"/>
    </location>
</feature>
<dbReference type="STRING" id="742152.A0A2H3IVJ9"/>
<dbReference type="InterPro" id="IPR011701">
    <property type="entry name" value="MFS"/>
</dbReference>
<sequence>MSLSTEPTEQPPPSRLQQDLTVIDIRNEHNNDTNELIPFKSRASEKPYSIYTSNEKWFIVAVASFAAVFSPLTANIYFPAIPTIASAFHRSVEDINLTVTLYMIAQGVSPMFWGTLADRYGRRPMFLGCMLVLGLTCVGLALMPTDAYWLLMLLRCIQAAGSASTIALGAGVVADIAAPHERGMFFGVWNAGPMVGPCIGPVLGGILAEGLGWRSIFWFLVIASSACFLFMLALMPETLRAIVGDGSIPPPRIYHPLIPVIGRSRQKSDSEELVERPPRRPFRNPFVLLLYPDITLLLFFNGSVSAVFYAVTASISTLFQTTYPYLTEIEIGLCFLAIGGGMLIGGLITGRVLDYEYRRVKTQMIAAQEEQVDPEKRIKPDEVTKEEHFPIERARLRLMPYYFGVFVVTCVAYGWVLHTKVNLAGPLILQFVIGYATIAVLNVTQTFIVDLVPDQSSSVTACNNLIRCTFGALFVSIVDLVLNAIGTGWTYVLLPGVCVVLSPIILLAYVMGPKWRAKRRAKRQAREAAAAASRL</sequence>
<keyword evidence="3 7" id="KW-0812">Transmembrane</keyword>
<dbReference type="SUPFAM" id="SSF103473">
    <property type="entry name" value="MFS general substrate transporter"/>
    <property type="match status" value="1"/>
</dbReference>
<dbReference type="GO" id="GO:0140115">
    <property type="term" value="P:export across plasma membrane"/>
    <property type="evidence" value="ECO:0007669"/>
    <property type="project" value="UniProtKB-ARBA"/>
</dbReference>
<evidence type="ECO:0000259" key="8">
    <source>
        <dbReference type="PROSITE" id="PS50850"/>
    </source>
</evidence>
<dbReference type="Gene3D" id="1.20.1250.20">
    <property type="entry name" value="MFS general substrate transporter like domains"/>
    <property type="match status" value="1"/>
</dbReference>
<feature type="transmembrane region" description="Helical" evidence="7">
    <location>
        <begin position="149"/>
        <end position="173"/>
    </location>
</feature>
<evidence type="ECO:0000256" key="6">
    <source>
        <dbReference type="ARBA" id="ARBA00023180"/>
    </source>
</evidence>
<name>A0A2H3IVJ9_WOLCO</name>
<feature type="transmembrane region" description="Helical" evidence="7">
    <location>
        <begin position="398"/>
        <end position="416"/>
    </location>
</feature>
<feature type="transmembrane region" description="Helical" evidence="7">
    <location>
        <begin position="329"/>
        <end position="353"/>
    </location>
</feature>
<dbReference type="PANTHER" id="PTHR23502">
    <property type="entry name" value="MAJOR FACILITATOR SUPERFAMILY"/>
    <property type="match status" value="1"/>
</dbReference>
<dbReference type="AlphaFoldDB" id="A0A2H3IVJ9"/>
<evidence type="ECO:0000256" key="5">
    <source>
        <dbReference type="ARBA" id="ARBA00023136"/>
    </source>
</evidence>
<comment type="subcellular location">
    <subcellularLocation>
        <location evidence="1">Membrane</location>
        <topology evidence="1">Multi-pass membrane protein</topology>
    </subcellularLocation>
</comment>
<reference evidence="9 10" key="1">
    <citation type="journal article" date="2012" name="Science">
        <title>The Paleozoic origin of enzymatic lignin decomposition reconstructed from 31 fungal genomes.</title>
        <authorList>
            <person name="Floudas D."/>
            <person name="Binder M."/>
            <person name="Riley R."/>
            <person name="Barry K."/>
            <person name="Blanchette R.A."/>
            <person name="Henrissat B."/>
            <person name="Martinez A.T."/>
            <person name="Otillar R."/>
            <person name="Spatafora J.W."/>
            <person name="Yadav J.S."/>
            <person name="Aerts A."/>
            <person name="Benoit I."/>
            <person name="Boyd A."/>
            <person name="Carlson A."/>
            <person name="Copeland A."/>
            <person name="Coutinho P.M."/>
            <person name="de Vries R.P."/>
            <person name="Ferreira P."/>
            <person name="Findley K."/>
            <person name="Foster B."/>
            <person name="Gaskell J."/>
            <person name="Glotzer D."/>
            <person name="Gorecki P."/>
            <person name="Heitman J."/>
            <person name="Hesse C."/>
            <person name="Hori C."/>
            <person name="Igarashi K."/>
            <person name="Jurgens J.A."/>
            <person name="Kallen N."/>
            <person name="Kersten P."/>
            <person name="Kohler A."/>
            <person name="Kuees U."/>
            <person name="Kumar T.K.A."/>
            <person name="Kuo A."/>
            <person name="LaButti K."/>
            <person name="Larrondo L.F."/>
            <person name="Lindquist E."/>
            <person name="Ling A."/>
            <person name="Lombard V."/>
            <person name="Lucas S."/>
            <person name="Lundell T."/>
            <person name="Martin R."/>
            <person name="McLaughlin D.J."/>
            <person name="Morgenstern I."/>
            <person name="Morin E."/>
            <person name="Murat C."/>
            <person name="Nagy L.G."/>
            <person name="Nolan M."/>
            <person name="Ohm R.A."/>
            <person name="Patyshakuliyeva A."/>
            <person name="Rokas A."/>
            <person name="Ruiz-Duenas F.J."/>
            <person name="Sabat G."/>
            <person name="Salamov A."/>
            <person name="Samejima M."/>
            <person name="Schmutz J."/>
            <person name="Slot J.C."/>
            <person name="St John F."/>
            <person name="Stenlid J."/>
            <person name="Sun H."/>
            <person name="Sun S."/>
            <person name="Syed K."/>
            <person name="Tsang A."/>
            <person name="Wiebenga A."/>
            <person name="Young D."/>
            <person name="Pisabarro A."/>
            <person name="Eastwood D.C."/>
            <person name="Martin F."/>
            <person name="Cullen D."/>
            <person name="Grigoriev I.V."/>
            <person name="Hibbett D.S."/>
        </authorList>
    </citation>
    <scope>NUCLEOTIDE SEQUENCE [LARGE SCALE GENOMIC DNA]</scope>
    <source>
        <strain evidence="9 10">MD-104</strain>
    </source>
</reference>
<dbReference type="InterPro" id="IPR020846">
    <property type="entry name" value="MFS_dom"/>
</dbReference>
<feature type="transmembrane region" description="Helical" evidence="7">
    <location>
        <begin position="428"/>
        <end position="452"/>
    </location>
</feature>
<organism evidence="9 10">
    <name type="scientific">Wolfiporia cocos (strain MD-104)</name>
    <name type="common">Brown rot fungus</name>
    <dbReference type="NCBI Taxonomy" id="742152"/>
    <lineage>
        <taxon>Eukaryota</taxon>
        <taxon>Fungi</taxon>
        <taxon>Dikarya</taxon>
        <taxon>Basidiomycota</taxon>
        <taxon>Agaricomycotina</taxon>
        <taxon>Agaricomycetes</taxon>
        <taxon>Polyporales</taxon>
        <taxon>Phaeolaceae</taxon>
        <taxon>Wolfiporia</taxon>
    </lineage>
</organism>
<feature type="transmembrane region" description="Helical" evidence="7">
    <location>
        <begin position="95"/>
        <end position="113"/>
    </location>
</feature>
<dbReference type="OrthoDB" id="440553at2759"/>
<feature type="transmembrane region" description="Helical" evidence="7">
    <location>
        <begin position="286"/>
        <end position="309"/>
    </location>
</feature>
<keyword evidence="4 7" id="KW-1133">Transmembrane helix</keyword>
<dbReference type="OMA" id="WRYQVEK"/>
<protein>
    <submittedName>
        <fullName evidence="9">MFS general substrate transporter</fullName>
    </submittedName>
</protein>
<evidence type="ECO:0000256" key="3">
    <source>
        <dbReference type="ARBA" id="ARBA00022692"/>
    </source>
</evidence>
<dbReference type="Proteomes" id="UP000218811">
    <property type="component" value="Unassembled WGS sequence"/>
</dbReference>